<feature type="domain" description="Phage terminase large subunit GpA ATPase" evidence="1">
    <location>
        <begin position="34"/>
        <end position="278"/>
    </location>
</feature>
<evidence type="ECO:0000313" key="3">
    <source>
        <dbReference type="EMBL" id="CAB4162062.1"/>
    </source>
</evidence>
<dbReference type="EMBL" id="LR796731">
    <property type="protein sequence ID" value="CAB4162062.1"/>
    <property type="molecule type" value="Genomic_DNA"/>
</dbReference>
<proteinExistence type="predicted"/>
<dbReference type="Gene3D" id="3.40.50.300">
    <property type="entry name" value="P-loop containing nucleotide triphosphate hydrolases"/>
    <property type="match status" value="1"/>
</dbReference>
<reference evidence="3" key="1">
    <citation type="submission" date="2020-04" db="EMBL/GenBank/DDBJ databases">
        <authorList>
            <person name="Chiriac C."/>
            <person name="Salcher M."/>
            <person name="Ghai R."/>
            <person name="Kavagutti S V."/>
        </authorList>
    </citation>
    <scope>NUCLEOTIDE SEQUENCE</scope>
</reference>
<dbReference type="InterPro" id="IPR027417">
    <property type="entry name" value="P-loop_NTPase"/>
</dbReference>
<protein>
    <submittedName>
        <fullName evidence="3">Bacteriophage lambda, GpA</fullName>
    </submittedName>
</protein>
<dbReference type="SUPFAM" id="SSF52540">
    <property type="entry name" value="P-loop containing nucleoside triphosphate hydrolases"/>
    <property type="match status" value="1"/>
</dbReference>
<dbReference type="EMBL" id="LR796287">
    <property type="protein sequence ID" value="CAB4134575.1"/>
    <property type="molecule type" value="Genomic_DNA"/>
</dbReference>
<accession>A0A6J5NTB7</accession>
<sequence length="592" mass="68162">MNPIAEGSCVGVRLAYSGDPLDWLEQHVRFPHSSRSTHFDRSTAPWWNAIIHDFADPSCRQTLVQACTGAGKSTALEALVCWAIAQQPGPMLSITQTDATSAEWMATRLMPVLGACEPLRELMPTNRHYVKKDGIYFAHMPLMLGGANSSNAQEKSVQALFLDECWQYSDLITQFKKRLHDRWNGYALMTSQSFEEPHQLSEEWRSGEEFIWCHQCPGCEQWVKPEWVDIKYEEAKNQNGEWNWGELVKSVRHECPHCQHVTPDTMAARRALTQRSEWRSEGNDHVEGYRSRRVSAQSVYWIRWSDLVIQWCQASDARHLGVLQPTKDFRMQRLAQPWKLEEELPALELEAAEYFVNEWQDGRPMENEAARVFTVDCQQDHYWGICRVWLKDGHSRLLWAGKILTVDQLREIQTRLKVPDKRTLLDAGNSFHGRVYDTCARYGWTALIGRAEDQFTVRGPDGKPVRRYYSAPDRVVAPTYKDANGKRVFVTFFYWASDPIKDILANLRNTGSPVWEFPQDAPPEYVRHLNSERKRATVDKRSKKTRLRWTATGRPNHMWDAEAMNVLAAQILGILPDMASTAPEVDEPAPTE</sequence>
<evidence type="ECO:0000259" key="1">
    <source>
        <dbReference type="Pfam" id="PF05876"/>
    </source>
</evidence>
<dbReference type="InterPro" id="IPR046453">
    <property type="entry name" value="GpA_ATPase"/>
</dbReference>
<organism evidence="3">
    <name type="scientific">uncultured Caudovirales phage</name>
    <dbReference type="NCBI Taxonomy" id="2100421"/>
    <lineage>
        <taxon>Viruses</taxon>
        <taxon>Duplodnaviria</taxon>
        <taxon>Heunggongvirae</taxon>
        <taxon>Uroviricota</taxon>
        <taxon>Caudoviricetes</taxon>
        <taxon>Peduoviridae</taxon>
        <taxon>Maltschvirus</taxon>
        <taxon>Maltschvirus maltsch</taxon>
    </lineage>
</organism>
<dbReference type="Pfam" id="PF05876">
    <property type="entry name" value="GpA_ATPase"/>
    <property type="match status" value="1"/>
</dbReference>
<name>A0A6J5NTB7_9CAUD</name>
<gene>
    <name evidence="2" type="ORF">UFOVP279_48</name>
    <name evidence="3" type="ORF">UFOVP781_15</name>
</gene>
<dbReference type="GO" id="GO:0016887">
    <property type="term" value="F:ATP hydrolysis activity"/>
    <property type="evidence" value="ECO:0007669"/>
    <property type="project" value="InterPro"/>
</dbReference>
<evidence type="ECO:0000313" key="2">
    <source>
        <dbReference type="EMBL" id="CAB4134575.1"/>
    </source>
</evidence>